<evidence type="ECO:0000313" key="1">
    <source>
        <dbReference type="EMBL" id="SDP98515.1"/>
    </source>
</evidence>
<dbReference type="RefSeq" id="WP_090105560.1">
    <property type="nucleotide sequence ID" value="NZ_FNIX01000040.1"/>
</dbReference>
<sequence>MTENKIRADMVPALITQRPVVILVPDPSDVCGVKKIPRRVTGAFCTDTAHTHGRWTLYFDQTDGYAAALVTAAHHEYELTTTDKFLA</sequence>
<accession>A0A1H0X6Z5</accession>
<gene>
    <name evidence="1" type="ORF">SAMN05421507_14026</name>
</gene>
<organism evidence="1 2">
    <name type="scientific">Lentzea jiangxiensis</name>
    <dbReference type="NCBI Taxonomy" id="641025"/>
    <lineage>
        <taxon>Bacteria</taxon>
        <taxon>Bacillati</taxon>
        <taxon>Actinomycetota</taxon>
        <taxon>Actinomycetes</taxon>
        <taxon>Pseudonocardiales</taxon>
        <taxon>Pseudonocardiaceae</taxon>
        <taxon>Lentzea</taxon>
    </lineage>
</organism>
<keyword evidence="2" id="KW-1185">Reference proteome</keyword>
<dbReference type="Proteomes" id="UP000199691">
    <property type="component" value="Unassembled WGS sequence"/>
</dbReference>
<evidence type="ECO:0000313" key="2">
    <source>
        <dbReference type="Proteomes" id="UP000199691"/>
    </source>
</evidence>
<dbReference type="EMBL" id="FNIX01000040">
    <property type="protein sequence ID" value="SDP98515.1"/>
    <property type="molecule type" value="Genomic_DNA"/>
</dbReference>
<dbReference type="AlphaFoldDB" id="A0A1H0X6Z5"/>
<reference evidence="2" key="1">
    <citation type="submission" date="2016-10" db="EMBL/GenBank/DDBJ databases">
        <authorList>
            <person name="Varghese N."/>
            <person name="Submissions S."/>
        </authorList>
    </citation>
    <scope>NUCLEOTIDE SEQUENCE [LARGE SCALE GENOMIC DNA]</scope>
    <source>
        <strain evidence="2">CGMCC 4.6609</strain>
    </source>
</reference>
<protein>
    <submittedName>
        <fullName evidence="1">Uncharacterized protein</fullName>
    </submittedName>
</protein>
<proteinExistence type="predicted"/>
<name>A0A1H0X6Z5_9PSEU</name>